<gene>
    <name evidence="2" type="ORF">PBS003_LOCUS642</name>
</gene>
<protein>
    <recommendedName>
        <fullName evidence="4">Transmembrane protein</fullName>
    </recommendedName>
</protein>
<comment type="caution">
    <text evidence="2">The sequence shown here is derived from an EMBL/GenBank/DDBJ whole genome shotgun (WGS) entry which is preliminary data.</text>
</comment>
<evidence type="ECO:0008006" key="4">
    <source>
        <dbReference type="Google" id="ProtNLM"/>
    </source>
</evidence>
<evidence type="ECO:0000256" key="1">
    <source>
        <dbReference type="SAM" id="Phobius"/>
    </source>
</evidence>
<sequence length="138" mass="15557">METNNLISLMIFSAAGMVLVPVFGLLLHFQPQFMHGIHVQARNAKVNCYLVGSLYAGVFLLCGLLLLLKTCNCLPTRRDESLDDITKRNERYKLSFADLESKEFVRAMEAMDRRTIIASMSKKSLDLPTTFPVKAFPV</sequence>
<proteinExistence type="predicted"/>
<name>A0AAU9KHK3_9STRA</name>
<dbReference type="Proteomes" id="UP001160483">
    <property type="component" value="Unassembled WGS sequence"/>
</dbReference>
<feature type="transmembrane region" description="Helical" evidence="1">
    <location>
        <begin position="6"/>
        <end position="27"/>
    </location>
</feature>
<feature type="transmembrane region" description="Helical" evidence="1">
    <location>
        <begin position="48"/>
        <end position="68"/>
    </location>
</feature>
<evidence type="ECO:0000313" key="3">
    <source>
        <dbReference type="Proteomes" id="UP001160483"/>
    </source>
</evidence>
<keyword evidence="1" id="KW-0812">Transmembrane</keyword>
<keyword evidence="1" id="KW-1133">Transmembrane helix</keyword>
<dbReference type="AlphaFoldDB" id="A0AAU9KHK3"/>
<evidence type="ECO:0000313" key="2">
    <source>
        <dbReference type="EMBL" id="CAH0473766.1"/>
    </source>
</evidence>
<dbReference type="EMBL" id="CAKKTJ010000086">
    <property type="protein sequence ID" value="CAH0473766.1"/>
    <property type="molecule type" value="Genomic_DNA"/>
</dbReference>
<keyword evidence="1" id="KW-0472">Membrane</keyword>
<reference evidence="2" key="1">
    <citation type="submission" date="2021-11" db="EMBL/GenBank/DDBJ databases">
        <authorList>
            <person name="Islam A."/>
            <person name="Islam S."/>
            <person name="Flora M.S."/>
            <person name="Rahman M."/>
            <person name="Ziaur R.M."/>
            <person name="Epstein J.H."/>
            <person name="Hassan M."/>
            <person name="Klassen M."/>
            <person name="Woodard K."/>
            <person name="Webb A."/>
            <person name="Webby R.J."/>
            <person name="El Zowalaty M.E."/>
        </authorList>
    </citation>
    <scope>NUCLEOTIDE SEQUENCE</scope>
    <source>
        <strain evidence="2">Pbs3</strain>
    </source>
</reference>
<organism evidence="2 3">
    <name type="scientific">Peronospora belbahrii</name>
    <dbReference type="NCBI Taxonomy" id="622444"/>
    <lineage>
        <taxon>Eukaryota</taxon>
        <taxon>Sar</taxon>
        <taxon>Stramenopiles</taxon>
        <taxon>Oomycota</taxon>
        <taxon>Peronosporomycetes</taxon>
        <taxon>Peronosporales</taxon>
        <taxon>Peronosporaceae</taxon>
        <taxon>Peronospora</taxon>
    </lineage>
</organism>
<accession>A0AAU9KHK3</accession>